<evidence type="ECO:0000313" key="5">
    <source>
        <dbReference type="Proteomes" id="UP000440578"/>
    </source>
</evidence>
<dbReference type="EMBL" id="VIIS01001432">
    <property type="protein sequence ID" value="KAF0298456.1"/>
    <property type="molecule type" value="Genomic_DNA"/>
</dbReference>
<gene>
    <name evidence="4" type="ORF">FJT64_004180</name>
</gene>
<dbReference type="PANTHER" id="PTHR33562">
    <property type="entry name" value="ATILLA, ISOFORM B-RELATED-RELATED"/>
    <property type="match status" value="1"/>
</dbReference>
<protein>
    <recommendedName>
        <fullName evidence="6">Protein sleepless</fullName>
    </recommendedName>
</protein>
<evidence type="ECO:0000256" key="3">
    <source>
        <dbReference type="SAM" id="SignalP"/>
    </source>
</evidence>
<dbReference type="OrthoDB" id="10412054at2759"/>
<organism evidence="4 5">
    <name type="scientific">Amphibalanus amphitrite</name>
    <name type="common">Striped barnacle</name>
    <name type="synonym">Balanus amphitrite</name>
    <dbReference type="NCBI Taxonomy" id="1232801"/>
    <lineage>
        <taxon>Eukaryota</taxon>
        <taxon>Metazoa</taxon>
        <taxon>Ecdysozoa</taxon>
        <taxon>Arthropoda</taxon>
        <taxon>Crustacea</taxon>
        <taxon>Multicrustacea</taxon>
        <taxon>Cirripedia</taxon>
        <taxon>Thoracica</taxon>
        <taxon>Thoracicalcarea</taxon>
        <taxon>Balanomorpha</taxon>
        <taxon>Balanoidea</taxon>
        <taxon>Balanidae</taxon>
        <taxon>Amphibalaninae</taxon>
        <taxon>Amphibalanus</taxon>
    </lineage>
</organism>
<evidence type="ECO:0000256" key="2">
    <source>
        <dbReference type="SAM" id="MobiDB-lite"/>
    </source>
</evidence>
<feature type="compositionally biased region" description="Pro residues" evidence="2">
    <location>
        <begin position="25"/>
        <end position="43"/>
    </location>
</feature>
<dbReference type="AlphaFoldDB" id="A0A6A4VUG1"/>
<evidence type="ECO:0000256" key="1">
    <source>
        <dbReference type="ARBA" id="ARBA00022729"/>
    </source>
</evidence>
<feature type="region of interest" description="Disordered" evidence="2">
    <location>
        <begin position="22"/>
        <end position="57"/>
    </location>
</feature>
<feature type="chain" id="PRO_5025463811" description="Protein sleepless" evidence="3">
    <location>
        <begin position="27"/>
        <end position="201"/>
    </location>
</feature>
<keyword evidence="5" id="KW-1185">Reference proteome</keyword>
<name>A0A6A4VUG1_AMPAM</name>
<sequence length="201" mass="21983">MRPTVRLSPTTLLLVSLSLLTRPTSPVPTTPSAEPPTTSPSPPIGNGTLPSETQPGLENLHCFQCTGESTDPDDHCTDSGWISIPRGQRLDYRYLCPRHMDDFCMKTIERWESTRPGVADRFRTRRGCSGKTRTSQQSGDPEGAGVEFLVSNGCTDFRKNPATGAYVQMCFCDKSLCNTAARWAAPSVPLLLLLLLAVTRP</sequence>
<dbReference type="Proteomes" id="UP000440578">
    <property type="component" value="Unassembled WGS sequence"/>
</dbReference>
<evidence type="ECO:0008006" key="6">
    <source>
        <dbReference type="Google" id="ProtNLM"/>
    </source>
</evidence>
<evidence type="ECO:0000313" key="4">
    <source>
        <dbReference type="EMBL" id="KAF0298456.1"/>
    </source>
</evidence>
<accession>A0A6A4VUG1</accession>
<dbReference type="InterPro" id="IPR050975">
    <property type="entry name" value="Sleep_regulator"/>
</dbReference>
<comment type="caution">
    <text evidence="4">The sequence shown here is derived from an EMBL/GenBank/DDBJ whole genome shotgun (WGS) entry which is preliminary data.</text>
</comment>
<keyword evidence="1 3" id="KW-0732">Signal</keyword>
<dbReference type="PANTHER" id="PTHR33562:SF31">
    <property type="entry name" value="PROTEIN QUIVER"/>
    <property type="match status" value="1"/>
</dbReference>
<feature type="signal peptide" evidence="3">
    <location>
        <begin position="1"/>
        <end position="26"/>
    </location>
</feature>
<reference evidence="4 5" key="1">
    <citation type="submission" date="2019-07" db="EMBL/GenBank/DDBJ databases">
        <title>Draft genome assembly of a fouling barnacle, Amphibalanus amphitrite (Darwin, 1854): The first reference genome for Thecostraca.</title>
        <authorList>
            <person name="Kim W."/>
        </authorList>
    </citation>
    <scope>NUCLEOTIDE SEQUENCE [LARGE SCALE GENOMIC DNA]</scope>
    <source>
        <strain evidence="4">SNU_AA5</strain>
        <tissue evidence="4">Soma without cirri and trophi</tissue>
    </source>
</reference>
<proteinExistence type="predicted"/>